<dbReference type="GO" id="GO:0005737">
    <property type="term" value="C:cytoplasm"/>
    <property type="evidence" value="ECO:0007669"/>
    <property type="project" value="TreeGrafter"/>
</dbReference>
<comment type="caution">
    <text evidence="3">The sequence shown here is derived from an EMBL/GenBank/DDBJ whole genome shotgun (WGS) entry which is preliminary data.</text>
</comment>
<evidence type="ECO:0000313" key="4">
    <source>
        <dbReference type="Proteomes" id="UP000308671"/>
    </source>
</evidence>
<dbReference type="PANTHER" id="PTHR11223">
    <property type="entry name" value="EXPORTIN 1/5"/>
    <property type="match status" value="1"/>
</dbReference>
<proteinExistence type="predicted"/>
<protein>
    <recommendedName>
        <fullName evidence="2">Exportin-5 C-terminal domain-containing protein</fullName>
    </recommendedName>
</protein>
<dbReference type="Pfam" id="PF19273">
    <property type="entry name" value="Exportin-5"/>
    <property type="match status" value="1"/>
</dbReference>
<organism evidence="3 4">
    <name type="scientific">Botrytis galanthina</name>
    <dbReference type="NCBI Taxonomy" id="278940"/>
    <lineage>
        <taxon>Eukaryota</taxon>
        <taxon>Fungi</taxon>
        <taxon>Dikarya</taxon>
        <taxon>Ascomycota</taxon>
        <taxon>Pezizomycotina</taxon>
        <taxon>Leotiomycetes</taxon>
        <taxon>Helotiales</taxon>
        <taxon>Sclerotiniaceae</taxon>
        <taxon>Botrytis</taxon>
    </lineage>
</organism>
<keyword evidence="4" id="KW-1185">Reference proteome</keyword>
<dbReference type="GO" id="GO:0006405">
    <property type="term" value="P:RNA export from nucleus"/>
    <property type="evidence" value="ECO:0007669"/>
    <property type="project" value="TreeGrafter"/>
</dbReference>
<dbReference type="GO" id="GO:0005049">
    <property type="term" value="F:nuclear export signal receptor activity"/>
    <property type="evidence" value="ECO:0007669"/>
    <property type="project" value="InterPro"/>
</dbReference>
<dbReference type="GO" id="GO:0006611">
    <property type="term" value="P:protein export from nucleus"/>
    <property type="evidence" value="ECO:0007669"/>
    <property type="project" value="InterPro"/>
</dbReference>
<dbReference type="InterPro" id="IPR016024">
    <property type="entry name" value="ARM-type_fold"/>
</dbReference>
<dbReference type="OrthoDB" id="2215036at2759"/>
<dbReference type="GO" id="GO:0005634">
    <property type="term" value="C:nucleus"/>
    <property type="evidence" value="ECO:0007669"/>
    <property type="project" value="TreeGrafter"/>
</dbReference>
<dbReference type="Gene3D" id="1.25.10.10">
    <property type="entry name" value="Leucine-rich Repeat Variant"/>
    <property type="match status" value="1"/>
</dbReference>
<accession>A0A4S8QVY0</accession>
<evidence type="ECO:0000313" key="3">
    <source>
        <dbReference type="EMBL" id="THV49418.1"/>
    </source>
</evidence>
<dbReference type="Proteomes" id="UP000308671">
    <property type="component" value="Unassembled WGS sequence"/>
</dbReference>
<feature type="region of interest" description="Disordered" evidence="1">
    <location>
        <begin position="1"/>
        <end position="21"/>
    </location>
</feature>
<dbReference type="GO" id="GO:0003723">
    <property type="term" value="F:RNA binding"/>
    <property type="evidence" value="ECO:0007669"/>
    <property type="project" value="TreeGrafter"/>
</dbReference>
<gene>
    <name evidence="3" type="ORF">BGAL_0196g00160</name>
</gene>
<dbReference type="GO" id="GO:0042565">
    <property type="term" value="C:RNA nuclear export complex"/>
    <property type="evidence" value="ECO:0007669"/>
    <property type="project" value="TreeGrafter"/>
</dbReference>
<dbReference type="PANTHER" id="PTHR11223:SF3">
    <property type="entry name" value="EXPORTIN-5"/>
    <property type="match status" value="1"/>
</dbReference>
<evidence type="ECO:0000256" key="1">
    <source>
        <dbReference type="SAM" id="MobiDB-lite"/>
    </source>
</evidence>
<name>A0A4S8QVY0_9HELO</name>
<dbReference type="InterPro" id="IPR011989">
    <property type="entry name" value="ARM-like"/>
</dbReference>
<reference evidence="3 4" key="1">
    <citation type="submission" date="2017-12" db="EMBL/GenBank/DDBJ databases">
        <title>Comparative genomics of Botrytis spp.</title>
        <authorList>
            <person name="Valero-Jimenez C.A."/>
            <person name="Tapia P."/>
            <person name="Veloso J."/>
            <person name="Silva-Moreno E."/>
            <person name="Staats M."/>
            <person name="Valdes J.H."/>
            <person name="Van Kan J.A.L."/>
        </authorList>
    </citation>
    <scope>NUCLEOTIDE SEQUENCE [LARGE SCALE GENOMIC DNA]</scope>
    <source>
        <strain evidence="3 4">MUCL435</strain>
    </source>
</reference>
<evidence type="ECO:0000259" key="2">
    <source>
        <dbReference type="Pfam" id="PF19273"/>
    </source>
</evidence>
<sequence length="1288" mass="144644">MNGSTNGHTTTANEVSSPHANGNTALLSQIHEALKLVHAPYSSNQSRQQASSFLENIKAEDEAPYHGFTLASDKSQEPVVRHYALSLLEHAIKHKWAAYSEGQASALRQWVIQLSENLAQEDPSYLRNKTAQLWVEIAKRSWGSEWIDMDKLLVGLWELPGTVVYKEFVLFVLETLSDEVFNGEDAVTVLREGALSKACVEIFTPAVVLSEAFPNRQLGTVLRHGEEGWLVRIGGLLGQCLQLDISSPQYQSCAVKILAVYKSVVPWTVPKAISSAQCVQYMCKCLAAPSTPVQLASVQALFALYSRVHFSDEEFLELVCPMYTSEVVGLLRNLFQWSVVDANDIDDEKYLFAKKFSEMMSNLGVFIESKISAIPESCDLSNLLNLFLAIAQSQSLVVSIPIILTWTKLLRSPIIGGSSFITPLIAPLLELSSSRLIRYENMPDDCEDAEYLFLQEDIDTQPERHAFLGNYRRYCSQIIELIVRQKQSEAIYHILSQVDNSLQHLYDGCPPFSGKLPPPAHPDSKLHLIDPILVENYSKTSIAVLRVDKNFTVVEAALKGYMKWRAGHGSDPQRDVITRTARLTHPTDYQQEQERTSIEDNLETWCQRLLELKFEDPIIQKRIIQLVVAFSTTALDKKVGFMLKVLEHILMTQPTEYPNASAYTEAVKELQAESAYELQRLAGKMPDQLLDVYDQLQAKVDEIISTRNLDKKRQTSYQTFLFTIIHRNSKIDPEIRLQKLQGFLTPVQASWQNSEMNHAVEGFPGFCDLLGLNRVRDFLVTRRVHEIQDWSTYQLDSEAQSIQKDMEERLKALPLRTTKSFLGCSTEKLEKEDPAYKVSCTLWRDALPIILPTLLRYLSHAHAFHNPANWNELPPEMAPIVGRILTDRFWQSGISVGSKDDFYARVTGTKSTMEGLASSIRGSIRTVRESCYSILYSMSRLDVDFYGFSELPGPLANALFADAHCLSSHQLIALLNVVRLMVDDCPVEVRSHFVPPILASCFAQMDAKCSSEWERLSHKEVVPADGDTLTEEMKEESILRQLTHTSVMMIAGFLDPARPNIGSTPAPRSAKEASTFIQSQANSYPSMRKFCLTSQAILESLLLFLTHAIRMRDTRCCGVVLRVFRSIVPEFSSGNDSSLASSIREFISTEVLKAAISSLNEPYFVELQKDLASLIASILAHYAPVTDTPKQILLSLPGIQEKAVNKCIEALTVHGVQQRTQRALILDLLKDLKGVSISEQGRISKSASVVRKERSKMQEAFMRGPVEDNRKVKSEIDDLEGVAGLFDN</sequence>
<dbReference type="SUPFAM" id="SSF48371">
    <property type="entry name" value="ARM repeat"/>
    <property type="match status" value="1"/>
</dbReference>
<dbReference type="InterPro" id="IPR045065">
    <property type="entry name" value="XPO1/5"/>
</dbReference>
<dbReference type="InterPro" id="IPR045478">
    <property type="entry name" value="Exportin-5_C"/>
</dbReference>
<feature type="domain" description="Exportin-5 C-terminal" evidence="2">
    <location>
        <begin position="348"/>
        <end position="1237"/>
    </location>
</feature>
<dbReference type="EMBL" id="PQXL01000196">
    <property type="protein sequence ID" value="THV49418.1"/>
    <property type="molecule type" value="Genomic_DNA"/>
</dbReference>